<dbReference type="PROSITE" id="PS51257">
    <property type="entry name" value="PROKAR_LIPOPROTEIN"/>
    <property type="match status" value="1"/>
</dbReference>
<dbReference type="EMBL" id="JAUSUD010000011">
    <property type="protein sequence ID" value="MDQ0231328.1"/>
    <property type="molecule type" value="Genomic_DNA"/>
</dbReference>
<accession>A0ABT9ZGC4</accession>
<name>A0ABT9ZGC4_9BACI</name>
<evidence type="ECO:0000313" key="1">
    <source>
        <dbReference type="EMBL" id="MDQ0231328.1"/>
    </source>
</evidence>
<dbReference type="Proteomes" id="UP001234495">
    <property type="component" value="Unassembled WGS sequence"/>
</dbReference>
<dbReference type="RefSeq" id="WP_307342074.1">
    <property type="nucleotide sequence ID" value="NZ_JAUSUD010000011.1"/>
</dbReference>
<keyword evidence="2" id="KW-1185">Reference proteome</keyword>
<reference evidence="1 2" key="1">
    <citation type="submission" date="2023-07" db="EMBL/GenBank/DDBJ databases">
        <title>Genomic Encyclopedia of Type Strains, Phase IV (KMG-IV): sequencing the most valuable type-strain genomes for metagenomic binning, comparative biology and taxonomic classification.</title>
        <authorList>
            <person name="Goeker M."/>
        </authorList>
    </citation>
    <scope>NUCLEOTIDE SEQUENCE [LARGE SCALE GENOMIC DNA]</scope>
    <source>
        <strain evidence="1 2">DSM 29005</strain>
    </source>
</reference>
<dbReference type="SUPFAM" id="SSF52833">
    <property type="entry name" value="Thioredoxin-like"/>
    <property type="match status" value="1"/>
</dbReference>
<dbReference type="Gene3D" id="3.40.30.10">
    <property type="entry name" value="Glutaredoxin"/>
    <property type="match status" value="1"/>
</dbReference>
<gene>
    <name evidence="1" type="ORF">J2S19_002611</name>
</gene>
<dbReference type="InterPro" id="IPR036249">
    <property type="entry name" value="Thioredoxin-like_sf"/>
</dbReference>
<comment type="caution">
    <text evidence="1">The sequence shown here is derived from an EMBL/GenBank/DDBJ whole genome shotgun (WGS) entry which is preliminary data.</text>
</comment>
<evidence type="ECO:0000313" key="2">
    <source>
        <dbReference type="Proteomes" id="UP001234495"/>
    </source>
</evidence>
<organism evidence="1 2">
    <name type="scientific">Metabacillus malikii</name>
    <dbReference type="NCBI Taxonomy" id="1504265"/>
    <lineage>
        <taxon>Bacteria</taxon>
        <taxon>Bacillati</taxon>
        <taxon>Bacillota</taxon>
        <taxon>Bacilli</taxon>
        <taxon>Bacillales</taxon>
        <taxon>Bacillaceae</taxon>
        <taxon>Metabacillus</taxon>
    </lineage>
</organism>
<evidence type="ECO:0008006" key="3">
    <source>
        <dbReference type="Google" id="ProtNLM"/>
    </source>
</evidence>
<sequence>MKRSILIAFIIPIFILSSCENSFVTKKEQVNHSIEDKQIIFFSDNENIDQEAVYYDALLAIKNDYPKEFKNMKVIFEKEKKYSKLYEIDEFPSLIVIKKDLVVAKVEGTSKTKNDIVQTITQALSTQ</sequence>
<protein>
    <recommendedName>
        <fullName evidence="3">Small peptidoglycan-associated lipoprotein</fullName>
    </recommendedName>
</protein>
<proteinExistence type="predicted"/>